<organism evidence="3 4">
    <name type="scientific">Tuber aestivum</name>
    <name type="common">summer truffle</name>
    <dbReference type="NCBI Taxonomy" id="59557"/>
    <lineage>
        <taxon>Eukaryota</taxon>
        <taxon>Fungi</taxon>
        <taxon>Dikarya</taxon>
        <taxon>Ascomycota</taxon>
        <taxon>Pezizomycotina</taxon>
        <taxon>Pezizomycetes</taxon>
        <taxon>Pezizales</taxon>
        <taxon>Tuberaceae</taxon>
        <taxon>Tuber</taxon>
    </lineage>
</organism>
<feature type="transmembrane region" description="Helical" evidence="1">
    <location>
        <begin position="12"/>
        <end position="32"/>
    </location>
</feature>
<dbReference type="GO" id="GO:0004721">
    <property type="term" value="F:phosphoprotein phosphatase activity"/>
    <property type="evidence" value="ECO:0007669"/>
    <property type="project" value="TreeGrafter"/>
</dbReference>
<keyword evidence="1" id="KW-0812">Transmembrane</keyword>
<dbReference type="InterPro" id="IPR029052">
    <property type="entry name" value="Metallo-depent_PP-like"/>
</dbReference>
<dbReference type="AlphaFoldDB" id="A0A292Q0N5"/>
<dbReference type="Pfam" id="PF00149">
    <property type="entry name" value="Metallophos"/>
    <property type="match status" value="1"/>
</dbReference>
<evidence type="ECO:0000313" key="3">
    <source>
        <dbReference type="EMBL" id="CUS12217.1"/>
    </source>
</evidence>
<sequence>MARRIVRTIIQLIILSVALVTFLFFLDIRYSLLPTQIHNLLQEHHAGQVITDITYQSCPRVSLFGCAINEGWVRIDKDLFLGKGLFTQGYIQFKRMKEEELNGEKVVVDIRIRRSEPAASEGGGGGDAKWEPRPGGVWIKRSPRAIDGAVTGIDVLFGPDAAEVRPGWELREGSLAVGESPRISVREGAPPADPKKPVLKFRSDQKFKIIQISDLHLSTGVGVCRDPEPVETADGCEADPRTLEFVGRILDEERPDLAVLSGDQVNGDTAPDAQTAILKFADLFVKRKVPYATILGNHDDEGNLSREDIMKLTASLPYSLSEVGPTLGERVLDKKGRGGSEGGVGNYHVEVLAHKGGPSALTIYFLDTHSYSPDEKKYRGYDWVRPSQISWFKELASTLKDKHGHNSYSYIHLDMAFIHIPLPEYRLKDRPIVGGYNNGPREEPTAPQYNSGFKNALVDAGVSVVSAGHDHANEYCLLDDGKESLWMCYAGGSGFGGYGGYNKYQRRVRLFEINEPLDRITTWKRVERGPDKDKRIDEQILVEGGKAVQPK</sequence>
<evidence type="ECO:0000256" key="1">
    <source>
        <dbReference type="SAM" id="Phobius"/>
    </source>
</evidence>
<name>A0A292Q0N5_9PEZI</name>
<dbReference type="GO" id="GO:0005737">
    <property type="term" value="C:cytoplasm"/>
    <property type="evidence" value="ECO:0007669"/>
    <property type="project" value="TreeGrafter"/>
</dbReference>
<keyword evidence="1" id="KW-1133">Transmembrane helix</keyword>
<accession>A0A292Q0N5</accession>
<evidence type="ECO:0000259" key="2">
    <source>
        <dbReference type="Pfam" id="PF00149"/>
    </source>
</evidence>
<proteinExistence type="predicted"/>
<dbReference type="PANTHER" id="PTHR32440">
    <property type="entry name" value="PHOSPHATASE DCR2-RELATED-RELATED"/>
    <property type="match status" value="1"/>
</dbReference>
<feature type="domain" description="Calcineurin-like phosphoesterase" evidence="2">
    <location>
        <begin position="207"/>
        <end position="472"/>
    </location>
</feature>
<keyword evidence="1" id="KW-0472">Membrane</keyword>
<dbReference type="Proteomes" id="UP001412239">
    <property type="component" value="Unassembled WGS sequence"/>
</dbReference>
<dbReference type="InterPro" id="IPR004843">
    <property type="entry name" value="Calcineurin-like_PHP"/>
</dbReference>
<keyword evidence="4" id="KW-1185">Reference proteome</keyword>
<dbReference type="Gene3D" id="3.60.21.10">
    <property type="match status" value="1"/>
</dbReference>
<dbReference type="EMBL" id="LN890998">
    <property type="protein sequence ID" value="CUS12217.1"/>
    <property type="molecule type" value="Genomic_DNA"/>
</dbReference>
<dbReference type="SUPFAM" id="SSF56300">
    <property type="entry name" value="Metallo-dependent phosphatases"/>
    <property type="match status" value="1"/>
</dbReference>
<gene>
    <name evidence="3" type="ORF">GSTUAT00003667001</name>
</gene>
<dbReference type="PANTHER" id="PTHR32440:SF0">
    <property type="entry name" value="PHOSPHATASE DCR2-RELATED"/>
    <property type="match status" value="1"/>
</dbReference>
<dbReference type="CDD" id="cd07383">
    <property type="entry name" value="MPP_Dcr2"/>
    <property type="match status" value="1"/>
</dbReference>
<evidence type="ECO:0000313" key="4">
    <source>
        <dbReference type="Proteomes" id="UP001412239"/>
    </source>
</evidence>
<protein>
    <recommendedName>
        <fullName evidence="2">Calcineurin-like phosphoesterase domain-containing protein</fullName>
    </recommendedName>
</protein>
<reference evidence="3" key="1">
    <citation type="submission" date="2015-10" db="EMBL/GenBank/DDBJ databases">
        <authorList>
            <person name="Regsiter A."/>
            <person name="william w."/>
        </authorList>
    </citation>
    <scope>NUCLEOTIDE SEQUENCE</scope>
    <source>
        <strain evidence="3">Montdore</strain>
    </source>
</reference>